<evidence type="ECO:0000313" key="6">
    <source>
        <dbReference type="EMBL" id="TKC99286.1"/>
    </source>
</evidence>
<dbReference type="GO" id="GO:0003677">
    <property type="term" value="F:DNA binding"/>
    <property type="evidence" value="ECO:0007669"/>
    <property type="project" value="UniProtKB-KW"/>
</dbReference>
<accession>A0A4U1IXE2</accession>
<dbReference type="GO" id="GO:0003700">
    <property type="term" value="F:DNA-binding transcription factor activity"/>
    <property type="evidence" value="ECO:0007669"/>
    <property type="project" value="InterPro"/>
</dbReference>
<dbReference type="AlphaFoldDB" id="A0A4U1IXE2"/>
<dbReference type="InterPro" id="IPR050176">
    <property type="entry name" value="LTTR"/>
</dbReference>
<dbReference type="SUPFAM" id="SSF53850">
    <property type="entry name" value="Periplasmic binding protein-like II"/>
    <property type="match status" value="1"/>
</dbReference>
<keyword evidence="7" id="KW-1185">Reference proteome</keyword>
<name>A0A4U1IXE2_9BACT</name>
<dbReference type="Pfam" id="PF00126">
    <property type="entry name" value="HTH_1"/>
    <property type="match status" value="1"/>
</dbReference>
<gene>
    <name evidence="6" type="ORF">E8A74_38355</name>
</gene>
<dbReference type="InterPro" id="IPR036390">
    <property type="entry name" value="WH_DNA-bd_sf"/>
</dbReference>
<dbReference type="EMBL" id="SSMQ01000058">
    <property type="protein sequence ID" value="TKC99286.1"/>
    <property type="molecule type" value="Genomic_DNA"/>
</dbReference>
<evidence type="ECO:0000256" key="4">
    <source>
        <dbReference type="ARBA" id="ARBA00023163"/>
    </source>
</evidence>
<organism evidence="6 7">
    <name type="scientific">Polyangium fumosum</name>
    <dbReference type="NCBI Taxonomy" id="889272"/>
    <lineage>
        <taxon>Bacteria</taxon>
        <taxon>Pseudomonadati</taxon>
        <taxon>Myxococcota</taxon>
        <taxon>Polyangia</taxon>
        <taxon>Polyangiales</taxon>
        <taxon>Polyangiaceae</taxon>
        <taxon>Polyangium</taxon>
    </lineage>
</organism>
<feature type="domain" description="HTH lysR-type" evidence="5">
    <location>
        <begin position="35"/>
        <end position="92"/>
    </location>
</feature>
<evidence type="ECO:0000256" key="1">
    <source>
        <dbReference type="ARBA" id="ARBA00009437"/>
    </source>
</evidence>
<dbReference type="OrthoDB" id="5502509at2"/>
<proteinExistence type="inferred from homology"/>
<dbReference type="SUPFAM" id="SSF46785">
    <property type="entry name" value="Winged helix' DNA-binding domain"/>
    <property type="match status" value="1"/>
</dbReference>
<dbReference type="Pfam" id="PF03466">
    <property type="entry name" value="LysR_substrate"/>
    <property type="match status" value="1"/>
</dbReference>
<comment type="similarity">
    <text evidence="1">Belongs to the LysR transcriptional regulatory family.</text>
</comment>
<keyword evidence="2" id="KW-0805">Transcription regulation</keyword>
<keyword evidence="4" id="KW-0804">Transcription</keyword>
<comment type="caution">
    <text evidence="6">The sequence shown here is derived from an EMBL/GenBank/DDBJ whole genome shotgun (WGS) entry which is preliminary data.</text>
</comment>
<dbReference type="Gene3D" id="3.40.190.290">
    <property type="match status" value="1"/>
</dbReference>
<evidence type="ECO:0000256" key="3">
    <source>
        <dbReference type="ARBA" id="ARBA00023125"/>
    </source>
</evidence>
<dbReference type="Proteomes" id="UP000309215">
    <property type="component" value="Unassembled WGS sequence"/>
</dbReference>
<dbReference type="Gene3D" id="1.10.10.10">
    <property type="entry name" value="Winged helix-like DNA-binding domain superfamily/Winged helix DNA-binding domain"/>
    <property type="match status" value="1"/>
</dbReference>
<evidence type="ECO:0000313" key="7">
    <source>
        <dbReference type="Proteomes" id="UP000309215"/>
    </source>
</evidence>
<sequence>MHDERVAPHSSLPRSGRFSVKDHALGQRAGSPVSILWEDVRYLEAVARAGGVGGAARELGVSVSTVYRRIAILEAAVGTPCLERGPGTGGLTETGAMLAQVGHRMRKAIADVAGQVHAQATEIVGEVSLTTVEALLPFLVEPIAELTAQYPLRVSLILADSGPSVRDREVDVAIGIMRRPPPGCWGIRLGKLPYGIFGTAAAVRREPEPQWVARALSERSSPESAWEREHATHIAARAQFSALVSLVAGGVGVGLIPRALAALHPELVEMHAYRERVAPLERTAWLLTHPDLRKTPRVRVLMDALARRFRAAL</sequence>
<dbReference type="PANTHER" id="PTHR30579">
    <property type="entry name" value="TRANSCRIPTIONAL REGULATOR"/>
    <property type="match status" value="1"/>
</dbReference>
<dbReference type="InterPro" id="IPR000847">
    <property type="entry name" value="LysR_HTH_N"/>
</dbReference>
<evidence type="ECO:0000256" key="2">
    <source>
        <dbReference type="ARBA" id="ARBA00023015"/>
    </source>
</evidence>
<dbReference type="InterPro" id="IPR036388">
    <property type="entry name" value="WH-like_DNA-bd_sf"/>
</dbReference>
<evidence type="ECO:0000259" key="5">
    <source>
        <dbReference type="PROSITE" id="PS50931"/>
    </source>
</evidence>
<dbReference type="PROSITE" id="PS50931">
    <property type="entry name" value="HTH_LYSR"/>
    <property type="match status" value="1"/>
</dbReference>
<keyword evidence="3" id="KW-0238">DNA-binding</keyword>
<protein>
    <submittedName>
        <fullName evidence="6">LysR family transcriptional regulator</fullName>
    </submittedName>
</protein>
<dbReference type="PANTHER" id="PTHR30579:SF3">
    <property type="entry name" value="TRANSCRIPTIONAL REGULATORY PROTEIN"/>
    <property type="match status" value="1"/>
</dbReference>
<dbReference type="CDD" id="cd05466">
    <property type="entry name" value="PBP2_LTTR_substrate"/>
    <property type="match status" value="1"/>
</dbReference>
<reference evidence="6 7" key="1">
    <citation type="submission" date="2019-04" db="EMBL/GenBank/DDBJ databases">
        <authorList>
            <person name="Li Y."/>
            <person name="Wang J."/>
        </authorList>
    </citation>
    <scope>NUCLEOTIDE SEQUENCE [LARGE SCALE GENOMIC DNA]</scope>
    <source>
        <strain evidence="6 7">DSM 14668</strain>
    </source>
</reference>
<dbReference type="InterPro" id="IPR005119">
    <property type="entry name" value="LysR_subst-bd"/>
</dbReference>